<name>A0A6P7J9N9_9TELE</name>
<dbReference type="PROSITE" id="PS50041">
    <property type="entry name" value="C_TYPE_LECTIN_2"/>
    <property type="match status" value="1"/>
</dbReference>
<dbReference type="GO" id="GO:0045202">
    <property type="term" value="C:synapse"/>
    <property type="evidence" value="ECO:0007669"/>
    <property type="project" value="TreeGrafter"/>
</dbReference>
<evidence type="ECO:0000256" key="23">
    <source>
        <dbReference type="PROSITE-ProRule" id="PRU00302"/>
    </source>
</evidence>
<feature type="domain" description="Ig-like" evidence="28">
    <location>
        <begin position="173"/>
        <end position="305"/>
    </location>
</feature>
<feature type="disulfide bond" evidence="24">
    <location>
        <begin position="454"/>
        <end position="475"/>
    </location>
</feature>
<dbReference type="SMART" id="SM00179">
    <property type="entry name" value="EGF_CA"/>
    <property type="match status" value="1"/>
</dbReference>
<evidence type="ECO:0000259" key="27">
    <source>
        <dbReference type="PROSITE" id="PS50041"/>
    </source>
</evidence>
<evidence type="ECO:0000256" key="21">
    <source>
        <dbReference type="ARBA" id="ARBA00044266"/>
    </source>
</evidence>
<dbReference type="InterPro" id="IPR003599">
    <property type="entry name" value="Ig_sub"/>
</dbReference>
<dbReference type="CDD" id="cd03517">
    <property type="entry name" value="Link_domain_CSPGs_modules_1_3"/>
    <property type="match status" value="1"/>
</dbReference>
<dbReference type="PROSITE" id="PS00022">
    <property type="entry name" value="EGF_1"/>
    <property type="match status" value="2"/>
</dbReference>
<dbReference type="CTD" id="323465"/>
<dbReference type="Pfam" id="PF07686">
    <property type="entry name" value="V-set"/>
    <property type="match status" value="1"/>
</dbReference>
<keyword evidence="7" id="KW-0732">Signal</keyword>
<keyword evidence="6 23" id="KW-0768">Sushi</keyword>
<dbReference type="InterPro" id="IPR000742">
    <property type="entry name" value="EGF"/>
</dbReference>
<dbReference type="InterPro" id="IPR013032">
    <property type="entry name" value="EGF-like_CS"/>
</dbReference>
<dbReference type="InterPro" id="IPR018378">
    <property type="entry name" value="C-type_lectin_CS"/>
</dbReference>
<feature type="compositionally biased region" description="Low complexity" evidence="25">
    <location>
        <begin position="807"/>
        <end position="818"/>
    </location>
</feature>
<keyword evidence="31" id="KW-1185">Reference proteome</keyword>
<evidence type="ECO:0000256" key="14">
    <source>
        <dbReference type="ARBA" id="ARBA00023273"/>
    </source>
</evidence>
<dbReference type="Pfam" id="PF00084">
    <property type="entry name" value="Sushi"/>
    <property type="match status" value="1"/>
</dbReference>
<evidence type="ECO:0000256" key="11">
    <source>
        <dbReference type="ARBA" id="ARBA00022974"/>
    </source>
</evidence>
<feature type="domain" description="Link" evidence="30">
    <location>
        <begin position="309"/>
        <end position="404"/>
    </location>
</feature>
<keyword evidence="3" id="KW-0964">Secreted</keyword>
<evidence type="ECO:0000256" key="10">
    <source>
        <dbReference type="ARBA" id="ARBA00022837"/>
    </source>
</evidence>
<dbReference type="InterPro" id="IPR013783">
    <property type="entry name" value="Ig-like_fold"/>
</dbReference>
<dbReference type="InterPro" id="IPR001881">
    <property type="entry name" value="EGF-like_Ca-bd_dom"/>
</dbReference>
<feature type="disulfide bond" evidence="22">
    <location>
        <begin position="572"/>
        <end position="581"/>
    </location>
</feature>
<dbReference type="Gene3D" id="2.10.70.10">
    <property type="entry name" value="Complement Module, domain 1"/>
    <property type="match status" value="1"/>
</dbReference>
<dbReference type="PANTHER" id="PTHR22804:SF6">
    <property type="entry name" value="VERSICAN CORE PROTEIN"/>
    <property type="match status" value="1"/>
</dbReference>
<dbReference type="InterPro" id="IPR007110">
    <property type="entry name" value="Ig-like_dom"/>
</dbReference>
<feature type="disulfide bond" evidence="23">
    <location>
        <begin position="744"/>
        <end position="771"/>
    </location>
</feature>
<keyword evidence="13" id="KW-0325">Glycoprotein</keyword>
<feature type="domain" description="Sushi" evidence="29">
    <location>
        <begin position="713"/>
        <end position="773"/>
    </location>
</feature>
<dbReference type="SUPFAM" id="SSF48726">
    <property type="entry name" value="Immunoglobulin"/>
    <property type="match status" value="1"/>
</dbReference>
<dbReference type="InterPro" id="IPR013106">
    <property type="entry name" value="Ig_V-set"/>
</dbReference>
<dbReference type="SMART" id="SM00181">
    <property type="entry name" value="EGF"/>
    <property type="match status" value="2"/>
</dbReference>
<dbReference type="InterPro" id="IPR050691">
    <property type="entry name" value="Hyaluronan_bind_Proteoglycan"/>
</dbReference>
<evidence type="ECO:0000256" key="12">
    <source>
        <dbReference type="ARBA" id="ARBA00023157"/>
    </source>
</evidence>
<feature type="disulfide bond" evidence="24">
    <location>
        <begin position="355"/>
        <end position="376"/>
    </location>
</feature>
<protein>
    <recommendedName>
        <fullName evidence="18">Versican core protein</fullName>
    </recommendedName>
    <alternativeName>
        <fullName evidence="19">Chondroitin sulfate proteoglycan core protein 2</fullName>
    </alternativeName>
    <alternativeName>
        <fullName evidence="20">Large fibroblast proteoglycan</fullName>
    </alternativeName>
    <alternativeName>
        <fullName evidence="21">PG-M</fullName>
    </alternativeName>
</protein>
<dbReference type="SMART" id="SM00034">
    <property type="entry name" value="CLECT"/>
    <property type="match status" value="1"/>
</dbReference>
<dbReference type="Pfam" id="PF00193">
    <property type="entry name" value="Xlink"/>
    <property type="match status" value="2"/>
</dbReference>
<dbReference type="InterPro" id="IPR000538">
    <property type="entry name" value="Link_dom"/>
</dbReference>
<feature type="domain" description="C-type lectin" evidence="27">
    <location>
        <begin position="595"/>
        <end position="709"/>
    </location>
</feature>
<evidence type="ECO:0000256" key="25">
    <source>
        <dbReference type="SAM" id="MobiDB-lite"/>
    </source>
</evidence>
<evidence type="ECO:0000256" key="19">
    <source>
        <dbReference type="ARBA" id="ARBA00044230"/>
    </source>
</evidence>
<keyword evidence="8" id="KW-0430">Lectin</keyword>
<dbReference type="Pfam" id="PF12661">
    <property type="entry name" value="hEGF"/>
    <property type="match status" value="1"/>
</dbReference>
<sequence>MGNVGFRNTLKSVRAAAFTARSLEPPFIYLTPPLSPPLCVSLPLPHFSLLTPHPLRLSLFHFLHPHTHSLSLSLSLLCVGRCTVGPSRSSSSSCLDNSGCKVDLNLQAVLRGGGGHLRAAAGVSLGTFQVIKTDESAGFLWLFKHTGEKMFGPALTHLLCLVCLCLARPQSAPQATMRMEKARSAVGSLAGRVLLPCHFSIRPDSPTDAPPTAPAATPSPSPNEELRIKWTKLDGQQQEKVVLVAQRGVVKVGQEFRGRVSVPSHPLSVGDASLMMVKLRASDAGMYRCEVMRGMEDTQDTISLNVTGVVFHYRAKTSRYSLDFSAAVEACRRADASIATPAQLQAAFEDGLDQCDAGWLADQSVRYPITAPRPGCAGDLLSRSGVRTYGLRDPTEKYDVYCYVDRLHGEVFYPQSITVKLTWQQAKEECEKHDAVLASPGHLYAAWRAGLNRCDHGWLSDGSVRYPITIPRLQCGGGLLGVRTLYKYENQTGFPDPTDRHGAYCFKGLLPCSVSVCQNGGSCFRRGVQSVCVCAPGYTGPLCETDVDECQSNPCLNGATCLDLVNSFSCLCLPSYTGELCEQDTEVCGFGWQKFQSHCYKYFTHRRTWDAAERECRLHGAHLASVLSHEEQLFVNRLGSDYQWIGLNDKMFERDFRWTDGRPLQYDHWRPNQPDSFFQSGEDCVVMIWHEGGQWNDVPCNYHLTFTCKKGTVSCGQPPVVKDARVFGAMKPRYEINTLLRYHCKQGFIQRHAPTIRCRADGQWDTPKVSCTRPGTYHKSVSLRHRNEQQNRHHDHHNHHPHHPHHAQSQSSQEQQQQGYSILQSLWREKRQLLRH</sequence>
<dbReference type="CDD" id="cd03588">
    <property type="entry name" value="CLECT_CSPGs"/>
    <property type="match status" value="1"/>
</dbReference>
<dbReference type="SMART" id="SM00032">
    <property type="entry name" value="CCP"/>
    <property type="match status" value="1"/>
</dbReference>
<dbReference type="CDD" id="cd00054">
    <property type="entry name" value="EGF_CA"/>
    <property type="match status" value="2"/>
</dbReference>
<dbReference type="GO" id="GO:0030246">
    <property type="term" value="F:carbohydrate binding"/>
    <property type="evidence" value="ECO:0007669"/>
    <property type="project" value="UniProtKB-KW"/>
</dbReference>
<keyword evidence="12 22" id="KW-1015">Disulfide bond</keyword>
<dbReference type="RefSeq" id="XP_028273398.1">
    <property type="nucleotide sequence ID" value="XM_028417597.1"/>
</dbReference>
<dbReference type="PROSITE" id="PS50963">
    <property type="entry name" value="LINK_2"/>
    <property type="match status" value="2"/>
</dbReference>
<dbReference type="InterPro" id="IPR000152">
    <property type="entry name" value="EGF-type_Asp/Asn_hydroxyl_site"/>
</dbReference>
<dbReference type="SUPFAM" id="SSF56436">
    <property type="entry name" value="C-type lectin-like"/>
    <property type="match status" value="3"/>
</dbReference>
<dbReference type="FunFam" id="3.10.100.10:FF:000002">
    <property type="entry name" value="Hyaluronan proteoglycan link protein 1"/>
    <property type="match status" value="1"/>
</dbReference>
<dbReference type="PRINTS" id="PR01265">
    <property type="entry name" value="LINKMODULE"/>
</dbReference>
<evidence type="ECO:0000256" key="1">
    <source>
        <dbReference type="ARBA" id="ARBA00004504"/>
    </source>
</evidence>
<keyword evidence="16" id="KW-0393">Immunoglobulin domain</keyword>
<evidence type="ECO:0000256" key="5">
    <source>
        <dbReference type="ARBA" id="ARBA00022536"/>
    </source>
</evidence>
<evidence type="ECO:0000256" key="22">
    <source>
        <dbReference type="PROSITE-ProRule" id="PRU00076"/>
    </source>
</evidence>
<dbReference type="PROSITE" id="PS01186">
    <property type="entry name" value="EGF_2"/>
    <property type="match status" value="1"/>
</dbReference>
<dbReference type="InterPro" id="IPR016187">
    <property type="entry name" value="CTDL_fold"/>
</dbReference>
<feature type="compositionally biased region" description="Pro residues" evidence="25">
    <location>
        <begin position="208"/>
        <end position="221"/>
    </location>
</feature>
<evidence type="ECO:0000259" key="26">
    <source>
        <dbReference type="PROSITE" id="PS50026"/>
    </source>
</evidence>
<evidence type="ECO:0000256" key="24">
    <source>
        <dbReference type="PROSITE-ProRule" id="PRU00323"/>
    </source>
</evidence>
<evidence type="ECO:0000259" key="28">
    <source>
        <dbReference type="PROSITE" id="PS50835"/>
    </source>
</evidence>
<dbReference type="PROSITE" id="PS50923">
    <property type="entry name" value="SUSHI"/>
    <property type="match status" value="1"/>
</dbReference>
<dbReference type="PROSITE" id="PS01241">
    <property type="entry name" value="LINK_1"/>
    <property type="match status" value="2"/>
</dbReference>
<evidence type="ECO:0000313" key="31">
    <source>
        <dbReference type="Proteomes" id="UP000515145"/>
    </source>
</evidence>
<evidence type="ECO:0000256" key="7">
    <source>
        <dbReference type="ARBA" id="ARBA00022729"/>
    </source>
</evidence>
<dbReference type="PROSITE" id="PS00010">
    <property type="entry name" value="ASX_HYDROXYL"/>
    <property type="match status" value="1"/>
</dbReference>
<reference evidence="32" key="1">
    <citation type="submission" date="2025-08" db="UniProtKB">
        <authorList>
            <consortium name="RefSeq"/>
        </authorList>
    </citation>
    <scope>IDENTIFICATION</scope>
</reference>
<dbReference type="SMART" id="SM00406">
    <property type="entry name" value="IGv"/>
    <property type="match status" value="1"/>
</dbReference>
<feature type="region of interest" description="Disordered" evidence="25">
    <location>
        <begin position="204"/>
        <end position="223"/>
    </location>
</feature>
<comment type="subcellular location">
    <subcellularLocation>
        <location evidence="1">Cell projection</location>
        <location evidence="1">Cilium</location>
        <location evidence="1">Photoreceptor outer segment</location>
    </subcellularLocation>
    <subcellularLocation>
        <location evidence="2">Secreted</location>
        <location evidence="2">Extracellular space</location>
        <location evidence="2">Extracellular matrix</location>
        <location evidence="2">Interphotoreceptor matrix</location>
    </subcellularLocation>
</comment>
<dbReference type="GO" id="GO:0072534">
    <property type="term" value="C:perineuronal net"/>
    <property type="evidence" value="ECO:0007669"/>
    <property type="project" value="TreeGrafter"/>
</dbReference>
<feature type="region of interest" description="Disordered" evidence="25">
    <location>
        <begin position="786"/>
        <end position="819"/>
    </location>
</feature>
<dbReference type="FunFam" id="2.10.25.10:FF:000123">
    <property type="entry name" value="Crumbs homolog 1 (Drosophila)"/>
    <property type="match status" value="1"/>
</dbReference>
<dbReference type="GO" id="GO:0002052">
    <property type="term" value="P:positive regulation of neuroblast proliferation"/>
    <property type="evidence" value="ECO:0007669"/>
    <property type="project" value="TreeGrafter"/>
</dbReference>
<keyword evidence="14" id="KW-0966">Cell projection</keyword>
<keyword evidence="10" id="KW-0106">Calcium</keyword>
<dbReference type="GO" id="GO:0001501">
    <property type="term" value="P:skeletal system development"/>
    <property type="evidence" value="ECO:0007669"/>
    <property type="project" value="TreeGrafter"/>
</dbReference>
<comment type="caution">
    <text evidence="22">Lacks conserved residue(s) required for the propagation of feature annotation.</text>
</comment>
<dbReference type="PROSITE" id="PS50026">
    <property type="entry name" value="EGF_3"/>
    <property type="match status" value="2"/>
</dbReference>
<keyword evidence="11" id="KW-0654">Proteoglycan</keyword>
<dbReference type="GO" id="GO:0007155">
    <property type="term" value="P:cell adhesion"/>
    <property type="evidence" value="ECO:0007669"/>
    <property type="project" value="InterPro"/>
</dbReference>
<dbReference type="CDD" id="cd00033">
    <property type="entry name" value="CCP"/>
    <property type="match status" value="1"/>
</dbReference>
<evidence type="ECO:0000256" key="16">
    <source>
        <dbReference type="ARBA" id="ARBA00023319"/>
    </source>
</evidence>
<dbReference type="InterPro" id="IPR016186">
    <property type="entry name" value="C-type_lectin-like/link_sf"/>
</dbReference>
<dbReference type="Gene3D" id="2.10.25.10">
    <property type="entry name" value="Laminin"/>
    <property type="match status" value="2"/>
</dbReference>
<dbReference type="InterPro" id="IPR001304">
    <property type="entry name" value="C-type_lectin-like"/>
</dbReference>
<dbReference type="PROSITE" id="PS01187">
    <property type="entry name" value="EGF_CA"/>
    <property type="match status" value="1"/>
</dbReference>
<dbReference type="GO" id="GO:0007417">
    <property type="term" value="P:central nervous system development"/>
    <property type="evidence" value="ECO:0007669"/>
    <property type="project" value="TreeGrafter"/>
</dbReference>
<dbReference type="InterPro" id="IPR036179">
    <property type="entry name" value="Ig-like_dom_sf"/>
</dbReference>
<dbReference type="FunFam" id="3.10.100.10:FF:000011">
    <property type="entry name" value="Aggrecan core protein"/>
    <property type="match status" value="1"/>
</dbReference>
<dbReference type="Pfam" id="PF00059">
    <property type="entry name" value="Lectin_C"/>
    <property type="match status" value="1"/>
</dbReference>
<feature type="disulfide bond" evidence="23">
    <location>
        <begin position="715"/>
        <end position="758"/>
    </location>
</feature>
<evidence type="ECO:0000313" key="32">
    <source>
        <dbReference type="RefSeq" id="XP_028273398.1"/>
    </source>
</evidence>
<keyword evidence="4" id="KW-0272">Extracellular matrix</keyword>
<dbReference type="SMART" id="SM00445">
    <property type="entry name" value="LINK"/>
    <property type="match status" value="2"/>
</dbReference>
<comment type="function">
    <text evidence="17">May play a role in intercellular signaling and in connecting cells with the extracellular matrix. May take part in the regulation of cell motility, growth and differentiation. Binds hyaluronic acid.</text>
</comment>
<dbReference type="SMART" id="SM00409">
    <property type="entry name" value="IG"/>
    <property type="match status" value="1"/>
</dbReference>
<organism evidence="31 32">
    <name type="scientific">Parambassis ranga</name>
    <name type="common">Indian glassy fish</name>
    <dbReference type="NCBI Taxonomy" id="210632"/>
    <lineage>
        <taxon>Eukaryota</taxon>
        <taxon>Metazoa</taxon>
        <taxon>Chordata</taxon>
        <taxon>Craniata</taxon>
        <taxon>Vertebrata</taxon>
        <taxon>Euteleostomi</taxon>
        <taxon>Actinopterygii</taxon>
        <taxon>Neopterygii</taxon>
        <taxon>Teleostei</taxon>
        <taxon>Neoteleostei</taxon>
        <taxon>Acanthomorphata</taxon>
        <taxon>Ovalentaria</taxon>
        <taxon>Ambassidae</taxon>
        <taxon>Parambassis</taxon>
    </lineage>
</organism>
<dbReference type="GO" id="GO:0001750">
    <property type="term" value="C:photoreceptor outer segment"/>
    <property type="evidence" value="ECO:0007669"/>
    <property type="project" value="UniProtKB-SubCell"/>
</dbReference>
<dbReference type="PANTHER" id="PTHR22804">
    <property type="entry name" value="AGGRECAN/VERSICAN PROTEOGLYCAN"/>
    <property type="match status" value="1"/>
</dbReference>
<evidence type="ECO:0000256" key="17">
    <source>
        <dbReference type="ARBA" id="ARBA00043896"/>
    </source>
</evidence>
<dbReference type="InterPro" id="IPR035976">
    <property type="entry name" value="Sushi/SCR/CCP_sf"/>
</dbReference>
<dbReference type="AlphaFoldDB" id="A0A6P7J9N9"/>
<evidence type="ECO:0000256" key="4">
    <source>
        <dbReference type="ARBA" id="ARBA00022530"/>
    </source>
</evidence>
<feature type="disulfide bond" evidence="22">
    <location>
        <begin position="534"/>
        <end position="543"/>
    </location>
</feature>
<dbReference type="Proteomes" id="UP000515145">
    <property type="component" value="Chromosome 12"/>
</dbReference>
<dbReference type="GO" id="GO:0033165">
    <property type="term" value="C:interphotoreceptor matrix"/>
    <property type="evidence" value="ECO:0007669"/>
    <property type="project" value="UniProtKB-SubCell"/>
</dbReference>
<dbReference type="SUPFAM" id="SSF57196">
    <property type="entry name" value="EGF/Laminin"/>
    <property type="match status" value="1"/>
</dbReference>
<evidence type="ECO:0000256" key="15">
    <source>
        <dbReference type="ARBA" id="ARBA00023290"/>
    </source>
</evidence>
<evidence type="ECO:0000256" key="6">
    <source>
        <dbReference type="ARBA" id="ARBA00022659"/>
    </source>
</evidence>
<dbReference type="FunFam" id="2.10.25.10:FF:000373">
    <property type="entry name" value="sushi, nidogen and EGF-like domain-containing protein 1"/>
    <property type="match status" value="1"/>
</dbReference>
<dbReference type="GO" id="GO:0005509">
    <property type="term" value="F:calcium ion binding"/>
    <property type="evidence" value="ECO:0007669"/>
    <property type="project" value="InterPro"/>
</dbReference>
<keyword evidence="15" id="KW-0373">Hyaluronic acid</keyword>
<dbReference type="PRINTS" id="PR00010">
    <property type="entry name" value="EGFBLOOD"/>
</dbReference>
<feature type="domain" description="EGF-like" evidence="26">
    <location>
        <begin position="546"/>
        <end position="582"/>
    </location>
</feature>
<dbReference type="InterPro" id="IPR033987">
    <property type="entry name" value="CSPG_CTLD"/>
</dbReference>
<dbReference type="FunFam" id="3.10.100.10:FF:000003">
    <property type="entry name" value="Versican core protein"/>
    <property type="match status" value="1"/>
</dbReference>
<dbReference type="GO" id="GO:0005615">
    <property type="term" value="C:extracellular space"/>
    <property type="evidence" value="ECO:0007669"/>
    <property type="project" value="TreeGrafter"/>
</dbReference>
<proteinExistence type="predicted"/>
<keyword evidence="9" id="KW-0677">Repeat</keyword>
<feature type="domain" description="Link" evidence="30">
    <location>
        <begin position="410"/>
        <end position="507"/>
    </location>
</feature>
<dbReference type="Gene3D" id="2.60.40.10">
    <property type="entry name" value="Immunoglobulins"/>
    <property type="match status" value="1"/>
</dbReference>
<keyword evidence="5 22" id="KW-0245">EGF-like domain</keyword>
<dbReference type="SUPFAM" id="SSF57535">
    <property type="entry name" value="Complement control module/SCR domain"/>
    <property type="match status" value="1"/>
</dbReference>
<dbReference type="FunFam" id="2.10.70.10:FF:000003">
    <property type="entry name" value="Versican core protein"/>
    <property type="match status" value="1"/>
</dbReference>
<dbReference type="Pfam" id="PF00008">
    <property type="entry name" value="EGF"/>
    <property type="match status" value="1"/>
</dbReference>
<dbReference type="Gene3D" id="3.10.100.10">
    <property type="entry name" value="Mannose-Binding Protein A, subunit A"/>
    <property type="match status" value="3"/>
</dbReference>
<evidence type="ECO:0000256" key="8">
    <source>
        <dbReference type="ARBA" id="ARBA00022734"/>
    </source>
</evidence>
<gene>
    <name evidence="32" type="primary">vcanb</name>
</gene>
<evidence type="ECO:0000259" key="29">
    <source>
        <dbReference type="PROSITE" id="PS50923"/>
    </source>
</evidence>
<accession>A0A6P7J9N9</accession>
<evidence type="ECO:0000259" key="30">
    <source>
        <dbReference type="PROSITE" id="PS50963"/>
    </source>
</evidence>
<evidence type="ECO:0000256" key="20">
    <source>
        <dbReference type="ARBA" id="ARBA00044263"/>
    </source>
</evidence>
<evidence type="ECO:0000256" key="18">
    <source>
        <dbReference type="ARBA" id="ARBA00044099"/>
    </source>
</evidence>
<dbReference type="PROSITE" id="PS50835">
    <property type="entry name" value="IG_LIKE"/>
    <property type="match status" value="1"/>
</dbReference>
<dbReference type="InterPro" id="IPR018097">
    <property type="entry name" value="EGF_Ca-bd_CS"/>
</dbReference>
<feature type="compositionally biased region" description="Basic residues" evidence="25">
    <location>
        <begin position="793"/>
        <end position="806"/>
    </location>
</feature>
<evidence type="ECO:0000256" key="2">
    <source>
        <dbReference type="ARBA" id="ARBA00004593"/>
    </source>
</evidence>
<evidence type="ECO:0000256" key="3">
    <source>
        <dbReference type="ARBA" id="ARBA00022525"/>
    </source>
</evidence>
<feature type="domain" description="EGF-like" evidence="26">
    <location>
        <begin position="508"/>
        <end position="544"/>
    </location>
</feature>
<evidence type="ECO:0000256" key="13">
    <source>
        <dbReference type="ARBA" id="ARBA00023180"/>
    </source>
</evidence>
<dbReference type="CDD" id="cd03520">
    <property type="entry name" value="Link_domain_CSPGs_modules_2_4"/>
    <property type="match status" value="1"/>
</dbReference>
<dbReference type="GeneID" id="114443503"/>
<dbReference type="GO" id="GO:0010001">
    <property type="term" value="P:glial cell differentiation"/>
    <property type="evidence" value="ECO:0007669"/>
    <property type="project" value="TreeGrafter"/>
</dbReference>
<dbReference type="PROSITE" id="PS00615">
    <property type="entry name" value="C_TYPE_LECTIN_1"/>
    <property type="match status" value="1"/>
</dbReference>
<evidence type="ECO:0000256" key="9">
    <source>
        <dbReference type="ARBA" id="ARBA00022737"/>
    </source>
</evidence>
<dbReference type="InterPro" id="IPR000436">
    <property type="entry name" value="Sushi_SCR_CCP_dom"/>
</dbReference>
<dbReference type="GO" id="GO:0005540">
    <property type="term" value="F:hyaluronic acid binding"/>
    <property type="evidence" value="ECO:0007669"/>
    <property type="project" value="UniProtKB-KW"/>
</dbReference>